<organism evidence="6 7">
    <name type="scientific">Cyphellophora attinorum</name>
    <dbReference type="NCBI Taxonomy" id="1664694"/>
    <lineage>
        <taxon>Eukaryota</taxon>
        <taxon>Fungi</taxon>
        <taxon>Dikarya</taxon>
        <taxon>Ascomycota</taxon>
        <taxon>Pezizomycotina</taxon>
        <taxon>Eurotiomycetes</taxon>
        <taxon>Chaetothyriomycetidae</taxon>
        <taxon>Chaetothyriales</taxon>
        <taxon>Cyphellophoraceae</taxon>
        <taxon>Cyphellophora</taxon>
    </lineage>
</organism>
<feature type="compositionally biased region" description="Polar residues" evidence="4">
    <location>
        <begin position="234"/>
        <end position="245"/>
    </location>
</feature>
<evidence type="ECO:0000313" key="7">
    <source>
        <dbReference type="Proteomes" id="UP000038010"/>
    </source>
</evidence>
<evidence type="ECO:0000259" key="5">
    <source>
        <dbReference type="PROSITE" id="PS50089"/>
    </source>
</evidence>
<dbReference type="Proteomes" id="UP000038010">
    <property type="component" value="Unassembled WGS sequence"/>
</dbReference>
<dbReference type="Gene3D" id="3.30.40.10">
    <property type="entry name" value="Zinc/RING finger domain, C3HC4 (zinc finger)"/>
    <property type="match status" value="1"/>
</dbReference>
<keyword evidence="2" id="KW-0862">Zinc</keyword>
<dbReference type="VEuPathDB" id="FungiDB:AB675_11004"/>
<dbReference type="Pfam" id="PF13639">
    <property type="entry name" value="zf-RING_2"/>
    <property type="match status" value="1"/>
</dbReference>
<sequence>MAVTTSADRSQLLPEDPKMTETISADQSQSLPGTLLEESSMVKQLGLSKAILDRYHQSMQDVINDLHAEFDREKHRLQEEVEATKQITARLTDELRESTETCQHHATENQQLRARIQALSDRLESSTKTNQRLAPEIEQLRTKNFSLVNTLSASTKSCQHQAKENQRLRDENQSLLELKDLATKTVDSLGDELEELDDKNVSLQEELDSLTDTCHAKDAEIQRLLTKVQTLQDELESQGDNSSLDPTPGRDHGGLNNSVGQFFGTANSTPIFQEKNCSNCESGYGTDEDDQRGVILPCGHVFHWPCICCSMKQSMQCPICRQEMAWSLNMLPEVFVLEQDAGTAATSIGVRDGNVISSGGYSTGSGHQFLFRLLEPQKHKPNTSRKASSTVH</sequence>
<dbReference type="SUPFAM" id="SSF57850">
    <property type="entry name" value="RING/U-box"/>
    <property type="match status" value="1"/>
</dbReference>
<feature type="region of interest" description="Disordered" evidence="4">
    <location>
        <begin position="1"/>
        <end position="29"/>
    </location>
</feature>
<dbReference type="PANTHER" id="PTHR32083">
    <property type="entry name" value="CILIA AND FLAGELLA-ASSOCIATED PROTEIN 58-RELATED"/>
    <property type="match status" value="1"/>
</dbReference>
<dbReference type="SMART" id="SM00184">
    <property type="entry name" value="RING"/>
    <property type="match status" value="1"/>
</dbReference>
<dbReference type="PANTHER" id="PTHR32083:SF48">
    <property type="entry name" value="TRANS-GOLGI NETWORK-LOCALIZED SYP41-INTERACTING PROTEIN 1"/>
    <property type="match status" value="1"/>
</dbReference>
<feature type="domain" description="RING-type" evidence="5">
    <location>
        <begin position="277"/>
        <end position="321"/>
    </location>
</feature>
<comment type="caution">
    <text evidence="6">The sequence shown here is derived from an EMBL/GenBank/DDBJ whole genome shotgun (WGS) entry which is preliminary data.</text>
</comment>
<keyword evidence="1 3" id="KW-0175">Coiled coil</keyword>
<name>A0A0N1GY64_9EURO</name>
<dbReference type="GO" id="GO:0008270">
    <property type="term" value="F:zinc ion binding"/>
    <property type="evidence" value="ECO:0007669"/>
    <property type="project" value="UniProtKB-KW"/>
</dbReference>
<dbReference type="STRING" id="1664694.A0A0N1GY64"/>
<evidence type="ECO:0000256" key="3">
    <source>
        <dbReference type="SAM" id="Coils"/>
    </source>
</evidence>
<dbReference type="GO" id="GO:0005856">
    <property type="term" value="C:cytoskeleton"/>
    <property type="evidence" value="ECO:0007669"/>
    <property type="project" value="TreeGrafter"/>
</dbReference>
<dbReference type="AlphaFoldDB" id="A0A0N1GY64"/>
<accession>A0A0N1GY64</accession>
<dbReference type="PROSITE" id="PS50089">
    <property type="entry name" value="ZF_RING_2"/>
    <property type="match status" value="1"/>
</dbReference>
<dbReference type="OrthoDB" id="21204at2759"/>
<dbReference type="InterPro" id="IPR001841">
    <property type="entry name" value="Znf_RING"/>
</dbReference>
<dbReference type="InterPro" id="IPR013083">
    <property type="entry name" value="Znf_RING/FYVE/PHD"/>
</dbReference>
<reference evidence="6 7" key="1">
    <citation type="submission" date="2015-06" db="EMBL/GenBank/DDBJ databases">
        <title>Draft genome of the ant-associated black yeast Phialophora attae CBS 131958.</title>
        <authorList>
            <person name="Moreno L.F."/>
            <person name="Stielow B.J."/>
            <person name="de Hoog S."/>
            <person name="Vicente V.A."/>
            <person name="Weiss V.A."/>
            <person name="de Vries M."/>
            <person name="Cruz L.M."/>
            <person name="Souza E.M."/>
        </authorList>
    </citation>
    <scope>NUCLEOTIDE SEQUENCE [LARGE SCALE GENOMIC DNA]</scope>
    <source>
        <strain evidence="6 7">CBS 131958</strain>
    </source>
</reference>
<proteinExistence type="predicted"/>
<evidence type="ECO:0000256" key="4">
    <source>
        <dbReference type="SAM" id="MobiDB-lite"/>
    </source>
</evidence>
<evidence type="ECO:0000256" key="1">
    <source>
        <dbReference type="ARBA" id="ARBA00023054"/>
    </source>
</evidence>
<dbReference type="EMBL" id="LFJN01000039">
    <property type="protein sequence ID" value="KPI35564.1"/>
    <property type="molecule type" value="Genomic_DNA"/>
</dbReference>
<keyword evidence="7" id="KW-1185">Reference proteome</keyword>
<dbReference type="RefSeq" id="XP_017995527.1">
    <property type="nucleotide sequence ID" value="XM_018139816.1"/>
</dbReference>
<keyword evidence="2" id="KW-0863">Zinc-finger</keyword>
<feature type="coiled-coil region" evidence="3">
    <location>
        <begin position="67"/>
        <end position="129"/>
    </location>
</feature>
<dbReference type="GeneID" id="28731696"/>
<protein>
    <recommendedName>
        <fullName evidence="5">RING-type domain-containing protein</fullName>
    </recommendedName>
</protein>
<gene>
    <name evidence="6" type="ORF">AB675_11004</name>
</gene>
<feature type="region of interest" description="Disordered" evidence="4">
    <location>
        <begin position="234"/>
        <end position="259"/>
    </location>
</feature>
<evidence type="ECO:0000313" key="6">
    <source>
        <dbReference type="EMBL" id="KPI35564.1"/>
    </source>
</evidence>
<keyword evidence="2" id="KW-0479">Metal-binding</keyword>
<evidence type="ECO:0000256" key="2">
    <source>
        <dbReference type="PROSITE-ProRule" id="PRU00175"/>
    </source>
</evidence>